<sequence length="177" mass="20703">MKYAQAATGQRFGRHAIPREIWFVAVSRIAFETRRGTVDAIYAARLLIEKHREKQKPLHIALEKFLIVFRRNLEHPCIAPYEFMCSKFLEGSSREVLTTQINLLNETIHSDLERMLNSEKQSNKSKMFNVVRSVYRNCLEAKQGTPYSDILESQGKERLPYRNESHAMQIFAMIKVR</sequence>
<protein>
    <submittedName>
        <fullName evidence="1">Uncharacterized protein</fullName>
    </submittedName>
</protein>
<evidence type="ECO:0000313" key="1">
    <source>
        <dbReference type="EMBL" id="EYC39653.1"/>
    </source>
</evidence>
<dbReference type="AlphaFoldDB" id="A0A016WKV9"/>
<organism evidence="1 2">
    <name type="scientific">Ancylostoma ceylanicum</name>
    <dbReference type="NCBI Taxonomy" id="53326"/>
    <lineage>
        <taxon>Eukaryota</taxon>
        <taxon>Metazoa</taxon>
        <taxon>Ecdysozoa</taxon>
        <taxon>Nematoda</taxon>
        <taxon>Chromadorea</taxon>
        <taxon>Rhabditida</taxon>
        <taxon>Rhabditina</taxon>
        <taxon>Rhabditomorpha</taxon>
        <taxon>Strongyloidea</taxon>
        <taxon>Ancylostomatidae</taxon>
        <taxon>Ancylostomatinae</taxon>
        <taxon>Ancylostoma</taxon>
    </lineage>
</organism>
<accession>A0A016WKV9</accession>
<reference evidence="2" key="1">
    <citation type="journal article" date="2015" name="Nat. Genet.">
        <title>The genome and transcriptome of the zoonotic hookworm Ancylostoma ceylanicum identify infection-specific gene families.</title>
        <authorList>
            <person name="Schwarz E.M."/>
            <person name="Hu Y."/>
            <person name="Antoshechkin I."/>
            <person name="Miller M.M."/>
            <person name="Sternberg P.W."/>
            <person name="Aroian R.V."/>
        </authorList>
    </citation>
    <scope>NUCLEOTIDE SEQUENCE</scope>
    <source>
        <strain evidence="2">HY135</strain>
    </source>
</reference>
<dbReference type="EMBL" id="JARK01000247">
    <property type="protein sequence ID" value="EYC39653.1"/>
    <property type="molecule type" value="Genomic_DNA"/>
</dbReference>
<comment type="caution">
    <text evidence="1">The sequence shown here is derived from an EMBL/GenBank/DDBJ whole genome shotgun (WGS) entry which is preliminary data.</text>
</comment>
<proteinExistence type="predicted"/>
<keyword evidence="2" id="KW-1185">Reference proteome</keyword>
<name>A0A016WKV9_9BILA</name>
<dbReference type="Proteomes" id="UP000024635">
    <property type="component" value="Unassembled WGS sequence"/>
</dbReference>
<gene>
    <name evidence="1" type="primary">Acey_s0647.g1101</name>
    <name evidence="1" type="ORF">Y032_0647g1101</name>
</gene>
<evidence type="ECO:0000313" key="2">
    <source>
        <dbReference type="Proteomes" id="UP000024635"/>
    </source>
</evidence>